<dbReference type="EMBL" id="JAPFQI010000001">
    <property type="protein sequence ID" value="MCW8084606.1"/>
    <property type="molecule type" value="Genomic_DNA"/>
</dbReference>
<feature type="region of interest" description="Disordered" evidence="1">
    <location>
        <begin position="1"/>
        <end position="68"/>
    </location>
</feature>
<reference evidence="2 3" key="1">
    <citation type="submission" date="2022-10" db="EMBL/GenBank/DDBJ databases">
        <title>Roseococcus glaciei nov., sp. nov., isolated from glacier.</title>
        <authorList>
            <person name="Liu Q."/>
            <person name="Xin Y.-H."/>
        </authorList>
    </citation>
    <scope>NUCLEOTIDE SEQUENCE [LARGE SCALE GENOMIC DNA]</scope>
    <source>
        <strain evidence="2 3">MDT2-1-1</strain>
    </source>
</reference>
<feature type="compositionally biased region" description="Low complexity" evidence="1">
    <location>
        <begin position="1"/>
        <end position="24"/>
    </location>
</feature>
<accession>A0ABT3NR36</accession>
<evidence type="ECO:0000313" key="3">
    <source>
        <dbReference type="Proteomes" id="UP001526430"/>
    </source>
</evidence>
<name>A0ABT3NR36_9PROT</name>
<keyword evidence="3" id="KW-1185">Reference proteome</keyword>
<evidence type="ECO:0000256" key="1">
    <source>
        <dbReference type="SAM" id="MobiDB-lite"/>
    </source>
</evidence>
<gene>
    <name evidence="2" type="ORF">OF850_03110</name>
</gene>
<proteinExistence type="predicted"/>
<evidence type="ECO:0000313" key="2">
    <source>
        <dbReference type="EMBL" id="MCW8084606.1"/>
    </source>
</evidence>
<evidence type="ECO:0008006" key="4">
    <source>
        <dbReference type="Google" id="ProtNLM"/>
    </source>
</evidence>
<sequence>MQLALLALPGAAQAGSQSSNSSSNCSDGRCTHRESYTVDDDPYGPRGWVREERWQGNPRRGRERNLRHADAWWDDRRVPRRRRRDDDDDD</sequence>
<dbReference type="Proteomes" id="UP001526430">
    <property type="component" value="Unassembled WGS sequence"/>
</dbReference>
<organism evidence="2 3">
    <name type="scientific">Sabulicella glaciei</name>
    <dbReference type="NCBI Taxonomy" id="2984948"/>
    <lineage>
        <taxon>Bacteria</taxon>
        <taxon>Pseudomonadati</taxon>
        <taxon>Pseudomonadota</taxon>
        <taxon>Alphaproteobacteria</taxon>
        <taxon>Acetobacterales</taxon>
        <taxon>Acetobacteraceae</taxon>
        <taxon>Sabulicella</taxon>
    </lineage>
</organism>
<protein>
    <recommendedName>
        <fullName evidence="4">Secreted protein</fullName>
    </recommendedName>
</protein>
<comment type="caution">
    <text evidence="2">The sequence shown here is derived from an EMBL/GenBank/DDBJ whole genome shotgun (WGS) entry which is preliminary data.</text>
</comment>